<dbReference type="InterPro" id="IPR001888">
    <property type="entry name" value="Transposase_1"/>
</dbReference>
<dbReference type="WBParaSite" id="HPBE_0001964301-mRNA-1">
    <property type="protein sequence ID" value="HPBE_0001964301-mRNA-1"/>
    <property type="gene ID" value="HPBE_0001964301"/>
</dbReference>
<dbReference type="AlphaFoldDB" id="A0A183GBY7"/>
<evidence type="ECO:0000313" key="3">
    <source>
        <dbReference type="Proteomes" id="UP000050761"/>
    </source>
</evidence>
<keyword evidence="3" id="KW-1185">Reference proteome</keyword>
<dbReference type="InterPro" id="IPR052709">
    <property type="entry name" value="Transposase-MT_Hybrid"/>
</dbReference>
<dbReference type="PANTHER" id="PTHR46060:SF1">
    <property type="entry name" value="MARINER MOS1 TRANSPOSASE-LIKE PROTEIN"/>
    <property type="match status" value="1"/>
</dbReference>
<reference evidence="4" key="2">
    <citation type="submission" date="2019-09" db="UniProtKB">
        <authorList>
            <consortium name="WormBaseParasite"/>
        </authorList>
    </citation>
    <scope>IDENTIFICATION</scope>
</reference>
<feature type="signal peptide" evidence="1">
    <location>
        <begin position="1"/>
        <end position="20"/>
    </location>
</feature>
<accession>A0A3P8C3Y3</accession>
<reference evidence="2 3" key="1">
    <citation type="submission" date="2018-11" db="EMBL/GenBank/DDBJ databases">
        <authorList>
            <consortium name="Pathogen Informatics"/>
        </authorList>
    </citation>
    <scope>NUCLEOTIDE SEQUENCE [LARGE SCALE GENOMIC DNA]</scope>
</reference>
<evidence type="ECO:0000313" key="4">
    <source>
        <dbReference type="WBParaSite" id="HPBE_0001964301-mRNA-1"/>
    </source>
</evidence>
<feature type="chain" id="PRO_5044551980" evidence="1">
    <location>
        <begin position="21"/>
        <end position="291"/>
    </location>
</feature>
<dbReference type="PANTHER" id="PTHR46060">
    <property type="entry name" value="MARINER MOS1 TRANSPOSASE-LIKE PROTEIN"/>
    <property type="match status" value="1"/>
</dbReference>
<sequence length="291" mass="33457">MHRLLFLVTLLHQEAGGVYGINGATASHEAALIAGKLNDVTNSSVDNSLKDLHAARKQTNWTVVGAICRTALLFPNRNRLDLCRANLAQFPTPSSLDSIVTQDEKYVFYLNPAKQRVWVRPGNLLPTFVRRDVHGEKHLQSFWVYTHGLVYWKLFNESTTMDSKAMVNEIEEVDLRLELIRSQRFKKVLLFDNAAPRREQLTTGKLAQLGNVHTPHPPYSPDISPCDYHYSLSLQDFLVRRDTKTLAVLENHIEQLINTRPKQFWKDGIRKLAERWQQAIDFNGEHTPQHR</sequence>
<proteinExistence type="predicted"/>
<gene>
    <name evidence="2" type="ORF">HPBE_LOCUS19642</name>
</gene>
<name>A0A183GBY7_HELPZ</name>
<evidence type="ECO:0000256" key="1">
    <source>
        <dbReference type="SAM" id="SignalP"/>
    </source>
</evidence>
<keyword evidence="1" id="KW-0732">Signal</keyword>
<dbReference type="Pfam" id="PF01359">
    <property type="entry name" value="Transposase_1"/>
    <property type="match status" value="1"/>
</dbReference>
<organism evidence="3 4">
    <name type="scientific">Heligmosomoides polygyrus</name>
    <name type="common">Parasitic roundworm</name>
    <dbReference type="NCBI Taxonomy" id="6339"/>
    <lineage>
        <taxon>Eukaryota</taxon>
        <taxon>Metazoa</taxon>
        <taxon>Ecdysozoa</taxon>
        <taxon>Nematoda</taxon>
        <taxon>Chromadorea</taxon>
        <taxon>Rhabditida</taxon>
        <taxon>Rhabditina</taxon>
        <taxon>Rhabditomorpha</taxon>
        <taxon>Strongyloidea</taxon>
        <taxon>Heligmosomidae</taxon>
        <taxon>Heligmosomoides</taxon>
    </lineage>
</organism>
<dbReference type="Proteomes" id="UP000050761">
    <property type="component" value="Unassembled WGS sequence"/>
</dbReference>
<dbReference type="OrthoDB" id="6434373at2759"/>
<protein>
    <submittedName>
        <fullName evidence="4">DDE_3 domain-containing protein</fullName>
    </submittedName>
</protein>
<dbReference type="Gene3D" id="3.30.420.10">
    <property type="entry name" value="Ribonuclease H-like superfamily/Ribonuclease H"/>
    <property type="match status" value="1"/>
</dbReference>
<dbReference type="GO" id="GO:0003676">
    <property type="term" value="F:nucleic acid binding"/>
    <property type="evidence" value="ECO:0007669"/>
    <property type="project" value="InterPro"/>
</dbReference>
<accession>A0A183GBY7</accession>
<evidence type="ECO:0000313" key="2">
    <source>
        <dbReference type="EMBL" id="VDP15968.1"/>
    </source>
</evidence>
<dbReference type="EMBL" id="UZAH01031514">
    <property type="protein sequence ID" value="VDP15968.1"/>
    <property type="molecule type" value="Genomic_DNA"/>
</dbReference>
<dbReference type="InterPro" id="IPR036397">
    <property type="entry name" value="RNaseH_sf"/>
</dbReference>